<dbReference type="CDD" id="cd00082">
    <property type="entry name" value="HisKA"/>
    <property type="match status" value="1"/>
</dbReference>
<dbReference type="SMART" id="SM00448">
    <property type="entry name" value="REC"/>
    <property type="match status" value="1"/>
</dbReference>
<dbReference type="SUPFAM" id="SSF47384">
    <property type="entry name" value="Homodimeric domain of signal transducing histidine kinase"/>
    <property type="match status" value="1"/>
</dbReference>
<dbReference type="InterPro" id="IPR011006">
    <property type="entry name" value="CheY-like_superfamily"/>
</dbReference>
<feature type="compositionally biased region" description="Polar residues" evidence="3">
    <location>
        <begin position="714"/>
        <end position="734"/>
    </location>
</feature>
<feature type="region of interest" description="Disordered" evidence="3">
    <location>
        <begin position="256"/>
        <end position="277"/>
    </location>
</feature>
<feature type="region of interest" description="Disordered" evidence="3">
    <location>
        <begin position="1044"/>
        <end position="1067"/>
    </location>
</feature>
<dbReference type="InterPro" id="IPR029016">
    <property type="entry name" value="GAF-like_dom_sf"/>
</dbReference>
<dbReference type="Gene3D" id="3.30.450.40">
    <property type="match status" value="1"/>
</dbReference>
<feature type="region of interest" description="Disordered" evidence="3">
    <location>
        <begin position="370"/>
        <end position="426"/>
    </location>
</feature>
<dbReference type="SMART" id="SM00387">
    <property type="entry name" value="HATPase_c"/>
    <property type="match status" value="1"/>
</dbReference>
<feature type="region of interest" description="Disordered" evidence="3">
    <location>
        <begin position="469"/>
        <end position="502"/>
    </location>
</feature>
<feature type="compositionally biased region" description="Acidic residues" evidence="3">
    <location>
        <begin position="378"/>
        <end position="389"/>
    </location>
</feature>
<dbReference type="SUPFAM" id="SSF52172">
    <property type="entry name" value="CheY-like"/>
    <property type="match status" value="1"/>
</dbReference>
<dbReference type="SUPFAM" id="SSF55781">
    <property type="entry name" value="GAF domain-like"/>
    <property type="match status" value="1"/>
</dbReference>
<feature type="compositionally biased region" description="Polar residues" evidence="3">
    <location>
        <begin position="321"/>
        <end position="332"/>
    </location>
</feature>
<accession>A0A6A6TI28</accession>
<name>A0A6A6TI28_9PLEO</name>
<dbReference type="PROSITE" id="PS50110">
    <property type="entry name" value="RESPONSE_REGULATORY"/>
    <property type="match status" value="1"/>
</dbReference>
<feature type="compositionally biased region" description="Polar residues" evidence="3">
    <location>
        <begin position="483"/>
        <end position="492"/>
    </location>
</feature>
<dbReference type="SUPFAM" id="SSF55874">
    <property type="entry name" value="ATPase domain of HSP90 chaperone/DNA topoisomerase II/histidine kinase"/>
    <property type="match status" value="1"/>
</dbReference>
<reference evidence="6" key="1">
    <citation type="journal article" date="2020" name="Stud. Mycol.">
        <title>101 Dothideomycetes genomes: a test case for predicting lifestyles and emergence of pathogens.</title>
        <authorList>
            <person name="Haridas S."/>
            <person name="Albert R."/>
            <person name="Binder M."/>
            <person name="Bloem J."/>
            <person name="Labutti K."/>
            <person name="Salamov A."/>
            <person name="Andreopoulos B."/>
            <person name="Baker S."/>
            <person name="Barry K."/>
            <person name="Bills G."/>
            <person name="Bluhm B."/>
            <person name="Cannon C."/>
            <person name="Castanera R."/>
            <person name="Culley D."/>
            <person name="Daum C."/>
            <person name="Ezra D."/>
            <person name="Gonzalez J."/>
            <person name="Henrissat B."/>
            <person name="Kuo A."/>
            <person name="Liang C."/>
            <person name="Lipzen A."/>
            <person name="Lutzoni F."/>
            <person name="Magnuson J."/>
            <person name="Mondo S."/>
            <person name="Nolan M."/>
            <person name="Ohm R."/>
            <person name="Pangilinan J."/>
            <person name="Park H.-J."/>
            <person name="Ramirez L."/>
            <person name="Alfaro M."/>
            <person name="Sun H."/>
            <person name="Tritt A."/>
            <person name="Yoshinaga Y."/>
            <person name="Zwiers L.-H."/>
            <person name="Turgeon B."/>
            <person name="Goodwin S."/>
            <person name="Spatafora J."/>
            <person name="Crous P."/>
            <person name="Grigoriev I."/>
        </authorList>
    </citation>
    <scope>NUCLEOTIDE SEQUENCE</scope>
    <source>
        <strain evidence="6">CBS 122681</strain>
    </source>
</reference>
<dbReference type="InterPro" id="IPR003661">
    <property type="entry name" value="HisK_dim/P_dom"/>
</dbReference>
<dbReference type="EMBL" id="MU004314">
    <property type="protein sequence ID" value="KAF2658578.1"/>
    <property type="molecule type" value="Genomic_DNA"/>
</dbReference>
<dbReference type="CDD" id="cd17546">
    <property type="entry name" value="REC_hyHK_CKI1_RcsC-like"/>
    <property type="match status" value="1"/>
</dbReference>
<feature type="modified residue" description="4-aspartylphosphate" evidence="2">
    <location>
        <position position="1203"/>
    </location>
</feature>
<feature type="region of interest" description="Disordered" evidence="3">
    <location>
        <begin position="714"/>
        <end position="735"/>
    </location>
</feature>
<proteinExistence type="predicted"/>
<feature type="compositionally biased region" description="Low complexity" evidence="3">
    <location>
        <begin position="1120"/>
        <end position="1137"/>
    </location>
</feature>
<dbReference type="PROSITE" id="PS50109">
    <property type="entry name" value="HIS_KIN"/>
    <property type="match status" value="1"/>
</dbReference>
<dbReference type="PRINTS" id="PR00344">
    <property type="entry name" value="BCTRLSENSOR"/>
</dbReference>
<dbReference type="Pfam" id="PF00512">
    <property type="entry name" value="HisKA"/>
    <property type="match status" value="1"/>
</dbReference>
<dbReference type="InterPro" id="IPR036890">
    <property type="entry name" value="HATPase_C_sf"/>
</dbReference>
<feature type="domain" description="Histidine kinase" evidence="4">
    <location>
        <begin position="589"/>
        <end position="874"/>
    </location>
</feature>
<dbReference type="FunFam" id="3.30.450.40:FF:000083">
    <property type="entry name" value="Sensor histidine kinase/response regulator, putative (AFU_orthologue AFUA_4G00660)"/>
    <property type="match status" value="1"/>
</dbReference>
<dbReference type="InterPro" id="IPR005467">
    <property type="entry name" value="His_kinase_dom"/>
</dbReference>
<dbReference type="Pfam" id="PF00072">
    <property type="entry name" value="Response_reg"/>
    <property type="match status" value="1"/>
</dbReference>
<dbReference type="Proteomes" id="UP000799324">
    <property type="component" value="Unassembled WGS sequence"/>
</dbReference>
<dbReference type="InterPro" id="IPR001789">
    <property type="entry name" value="Sig_transdc_resp-reg_receiver"/>
</dbReference>
<dbReference type="SMART" id="SM00388">
    <property type="entry name" value="HisKA"/>
    <property type="match status" value="1"/>
</dbReference>
<dbReference type="GO" id="GO:0000155">
    <property type="term" value="F:phosphorelay sensor kinase activity"/>
    <property type="evidence" value="ECO:0007669"/>
    <property type="project" value="InterPro"/>
</dbReference>
<sequence length="1287" mass="141007">MMEDMPRMPKPVTQTKRERDVFRHYGSCFQGMPRLSQLGSSPDICALPSDHVARASKDSALMAFAQLAAIRLEVTRAMISLIDGEWQHILAEATPSMSIRLASRVDQPDHLWLGNVSIPRSWGMCSQVLSIDASQIHKSEDAVIVINDLSANEEHKSRTYVQGGPKLRFYAGVPLTSPAGAIVGTIAILHDEPREGLSQKDIYYLQDLSATITEYLDTYTLKQQYQRGEQLTRGLISFSEGCSTLQPFKDETESIAAVSSPLSGPVEPMSRGTSPSLRYSQDVVSSFSNDTRLSTAASSFAPLASQGLSVRSVRSKPPPSGQHNSVRALQDSILPTNSKAMFARAAHIMRASSDLDGVIILDASVAATRQRHHGGGEGETDQGSDDESVADSSFSKSSSASEEEYLSRHIDGTLPRSSNNSKKTCQVLGSSTREKFGAGGDSVEIDYRSFPEKDLTRLLRKFPNGKVLQFAPNGEPTSEDSDLSASGSQPASPLSGEQRVDQRGPTAISYDAITKMLPQARSVAFVPFWDFERSRWFAGCLCYSNKGERVLTAQLDLAYSKIFSSSIMSEIARLDAMASSQAKTTFVASISHELRSPLHGILGTLQFMQDSSLDSFQVTMLNSMAACGQTLLDTLNHVLDYAKVNDAQRNISTKRLKDSNTVRLSSKPPRNRSIQPSMSQPVSFDLGLASEEVIEAVFAGQSYAAISANQVDGSWAPSGTSDSTPHPSQASHIHQTSHRKSCYIILDMDHEQDWHFSIQPGSFRRVLMNIFGNALKYTESGHIRVSLRVVQRRQGATSPGHVVLTITDSGSGMSPSFLANRVFAPFSQENPHSPGTGLGLSIVRQIIETVGGKVEISSDMSKGTKLEIRLALVRSENKLPDLPQRAQFLETLPRLERRRICILHKKRVESAESSELPQNYEGLDLFTDALATTLKYWLKLEVIHTSNWQGNDADVVICPEVSFEYLSSIRRHKGKNSRAPITIFVAMDSLEASTLRHDARVVSKESVVEIITQPCGPYKLANILGHCLNRFNAPDENIRYASISIPEDASSSAQTTTSPQGVSPMEPPPLMSPVDFSGMRPTYPVPAASTPEELKGRPAITVTEMSSGIQSPEAGGAEDGVSVPSSSSAMPGSQQPGFDLPIRERLKSRVSHVLITDDNAVNRRLLVAFLKRQNIQYQEAENGLDALQKYKEGSVRFDAILMDISMPVMDGMTATRRIREYERKHNVKRTFIVALTGLTSASARLEAWNSGIDNFMVKPIKFKALEQLLDEAPSSSPPERRSASQQQ</sequence>
<dbReference type="Gene3D" id="3.40.50.2300">
    <property type="match status" value="1"/>
</dbReference>
<evidence type="ECO:0000256" key="2">
    <source>
        <dbReference type="PROSITE-ProRule" id="PRU00169"/>
    </source>
</evidence>
<keyword evidence="7" id="KW-1185">Reference proteome</keyword>
<protein>
    <recommendedName>
        <fullName evidence="8">Sensor histidine kinase-like protein/response regulator</fullName>
    </recommendedName>
</protein>
<evidence type="ECO:0000313" key="7">
    <source>
        <dbReference type="Proteomes" id="UP000799324"/>
    </source>
</evidence>
<feature type="domain" description="Response regulatory" evidence="5">
    <location>
        <begin position="1152"/>
        <end position="1273"/>
    </location>
</feature>
<evidence type="ECO:0000259" key="5">
    <source>
        <dbReference type="PROSITE" id="PS50110"/>
    </source>
</evidence>
<gene>
    <name evidence="6" type="ORF">K491DRAFT_702806</name>
</gene>
<keyword evidence="1 2" id="KW-0597">Phosphoprotein</keyword>
<organism evidence="6 7">
    <name type="scientific">Lophiostoma macrostomum CBS 122681</name>
    <dbReference type="NCBI Taxonomy" id="1314788"/>
    <lineage>
        <taxon>Eukaryota</taxon>
        <taxon>Fungi</taxon>
        <taxon>Dikarya</taxon>
        <taxon>Ascomycota</taxon>
        <taxon>Pezizomycotina</taxon>
        <taxon>Dothideomycetes</taxon>
        <taxon>Pleosporomycetidae</taxon>
        <taxon>Pleosporales</taxon>
        <taxon>Lophiostomataceae</taxon>
        <taxon>Lophiostoma</taxon>
    </lineage>
</organism>
<dbReference type="InterPro" id="IPR050956">
    <property type="entry name" value="2C_system_His_kinase"/>
</dbReference>
<dbReference type="Gene3D" id="1.10.287.130">
    <property type="match status" value="1"/>
</dbReference>
<dbReference type="OrthoDB" id="303614at2759"/>
<evidence type="ECO:0000313" key="6">
    <source>
        <dbReference type="EMBL" id="KAF2658578.1"/>
    </source>
</evidence>
<evidence type="ECO:0000256" key="3">
    <source>
        <dbReference type="SAM" id="MobiDB-lite"/>
    </source>
</evidence>
<dbReference type="Pfam" id="PF02518">
    <property type="entry name" value="HATPase_c"/>
    <property type="match status" value="1"/>
</dbReference>
<dbReference type="InterPro" id="IPR036097">
    <property type="entry name" value="HisK_dim/P_sf"/>
</dbReference>
<evidence type="ECO:0000259" key="4">
    <source>
        <dbReference type="PROSITE" id="PS50109"/>
    </source>
</evidence>
<feature type="compositionally biased region" description="Low complexity" evidence="3">
    <location>
        <begin position="1049"/>
        <end position="1058"/>
    </location>
</feature>
<dbReference type="PANTHER" id="PTHR43719">
    <property type="entry name" value="TWO-COMPONENT HISTIDINE KINASE"/>
    <property type="match status" value="1"/>
</dbReference>
<evidence type="ECO:0000256" key="1">
    <source>
        <dbReference type="ARBA" id="ARBA00022553"/>
    </source>
</evidence>
<dbReference type="Gene3D" id="3.30.565.10">
    <property type="entry name" value="Histidine kinase-like ATPase, C-terminal domain"/>
    <property type="match status" value="1"/>
</dbReference>
<dbReference type="PANTHER" id="PTHR43719:SF11">
    <property type="entry name" value="HISTIDINE KINASE_RESPONSE REGULATOR, PUTATIVE-RELATED"/>
    <property type="match status" value="1"/>
</dbReference>
<feature type="compositionally biased region" description="Low complexity" evidence="3">
    <location>
        <begin position="390"/>
        <end position="400"/>
    </location>
</feature>
<feature type="region of interest" description="Disordered" evidence="3">
    <location>
        <begin position="308"/>
        <end position="332"/>
    </location>
</feature>
<evidence type="ECO:0008006" key="8">
    <source>
        <dbReference type="Google" id="ProtNLM"/>
    </source>
</evidence>
<dbReference type="InterPro" id="IPR004358">
    <property type="entry name" value="Sig_transdc_His_kin-like_C"/>
</dbReference>
<feature type="region of interest" description="Disordered" evidence="3">
    <location>
        <begin position="658"/>
        <end position="678"/>
    </location>
</feature>
<dbReference type="FunFam" id="1.10.287.130:FF:000023">
    <property type="entry name" value="Sensor histidine kinase/response regulator, putative"/>
    <property type="match status" value="1"/>
</dbReference>
<feature type="region of interest" description="Disordered" evidence="3">
    <location>
        <begin position="1108"/>
        <end position="1138"/>
    </location>
</feature>
<feature type="compositionally biased region" description="Polar residues" evidence="3">
    <location>
        <begin position="415"/>
        <end position="426"/>
    </location>
</feature>
<dbReference type="InterPro" id="IPR003594">
    <property type="entry name" value="HATPase_dom"/>
</dbReference>